<dbReference type="EMBL" id="JACHHT010000002">
    <property type="protein sequence ID" value="MBB6522601.1"/>
    <property type="molecule type" value="Genomic_DNA"/>
</dbReference>
<dbReference type="Pfam" id="PF12228">
    <property type="entry name" value="DUF3604"/>
    <property type="match status" value="1"/>
</dbReference>
<evidence type="ECO:0008006" key="3">
    <source>
        <dbReference type="Google" id="ProtNLM"/>
    </source>
</evidence>
<sequence>MTAAPSHANAERELLWGDTHLHTSYSFDAYLNQNKSADPDTAYRWAKGQWVTHPYTKARIRINTPLDFLVVSDHAEVMGVLKHINENEGGLGDMGWWGNLKRWLSIKVIRSAIEDGTGAEVFLDALPKKLHYPGKDPVLDPGNPVPNDILGDTREVEVQTWHAIVDSAERHNQPGKFTTFMGWEWSSIPAGANIHRIVLSPSSGEQAKQYKPFSFIDSPYPEDLWAWLDKTQKETGSEFIAIPHNSNISKGYMFDEKTLRREDITADYARTRMEWEPIVEITQIKGDSEAHPSLSPDDQFAGFEPFDYYLQTGEEAYKARPGDYVRTALGRGLALENKTGVNPYKFGVIGSTDAHTGLASAEEENFWGKMAYDSIPGNKAGGAFSSDGGPKGWDMAAQGLAAVWADGNDRQSIFQAMRRKEVYASTGPRMSVRFFAGWGFNEADVHAENFPERGYQGGVPMGGDLYQAEPGKAPRFIIRAAMDPKSKPLERIEVIKGWLDTDGNNHERIYTVAASDNRELPERGQLAAAEASLLKNGDIESNVEGARELLAYWQDPDFNANQKAFYYLRVFQTPSMRHSAMDAQSLQTEAKGFPELIQERAYSSAVWYNPGPAQNN</sequence>
<dbReference type="InParanoid" id="A0A7X0MWD2"/>
<gene>
    <name evidence="1" type="ORF">HNR48_002886</name>
</gene>
<dbReference type="Gene3D" id="3.20.20.140">
    <property type="entry name" value="Metal-dependent hydrolases"/>
    <property type="match status" value="1"/>
</dbReference>
<comment type="caution">
    <text evidence="1">The sequence shown here is derived from an EMBL/GenBank/DDBJ whole genome shotgun (WGS) entry which is preliminary data.</text>
</comment>
<reference evidence="1 2" key="1">
    <citation type="submission" date="2020-08" db="EMBL/GenBank/DDBJ databases">
        <title>Genomic Encyclopedia of Type Strains, Phase IV (KMG-IV): sequencing the most valuable type-strain genomes for metagenomic binning, comparative biology and taxonomic classification.</title>
        <authorList>
            <person name="Goeker M."/>
        </authorList>
    </citation>
    <scope>NUCLEOTIDE SEQUENCE [LARGE SCALE GENOMIC DNA]</scope>
    <source>
        <strain evidence="1 2">DSM 22368</strain>
    </source>
</reference>
<evidence type="ECO:0000313" key="1">
    <source>
        <dbReference type="EMBL" id="MBB6522601.1"/>
    </source>
</evidence>
<protein>
    <recommendedName>
        <fullName evidence="3">DUF3604 domain-containing protein</fullName>
    </recommendedName>
</protein>
<organism evidence="1 2">
    <name type="scientific">Pseudoteredinibacter isoporae</name>
    <dbReference type="NCBI Taxonomy" id="570281"/>
    <lineage>
        <taxon>Bacteria</taxon>
        <taxon>Pseudomonadati</taxon>
        <taxon>Pseudomonadota</taxon>
        <taxon>Gammaproteobacteria</taxon>
        <taxon>Cellvibrionales</taxon>
        <taxon>Cellvibrionaceae</taxon>
        <taxon>Pseudoteredinibacter</taxon>
    </lineage>
</organism>
<evidence type="ECO:0000313" key="2">
    <source>
        <dbReference type="Proteomes" id="UP000528457"/>
    </source>
</evidence>
<dbReference type="InterPro" id="IPR022028">
    <property type="entry name" value="DUF3604"/>
</dbReference>
<name>A0A7X0MWD2_9GAMM</name>
<dbReference type="RefSeq" id="WP_243749501.1">
    <property type="nucleotide sequence ID" value="NZ_JAAONY010000002.1"/>
</dbReference>
<dbReference type="Proteomes" id="UP000528457">
    <property type="component" value="Unassembled WGS sequence"/>
</dbReference>
<accession>A0A7X0MWD2</accession>
<proteinExistence type="predicted"/>
<dbReference type="AlphaFoldDB" id="A0A7X0MWD2"/>
<keyword evidence="2" id="KW-1185">Reference proteome</keyword>